<comment type="caution">
    <text evidence="7">The sequence shown here is derived from an EMBL/GenBank/DDBJ whole genome shotgun (WGS) entry which is preliminary data.</text>
</comment>
<gene>
    <name evidence="7" type="ORF">B0H15DRAFT_822936</name>
</gene>
<reference evidence="7" key="1">
    <citation type="submission" date="2023-03" db="EMBL/GenBank/DDBJ databases">
        <title>Massive genome expansion in bonnet fungi (Mycena s.s.) driven by repeated elements and novel gene families across ecological guilds.</title>
        <authorList>
            <consortium name="Lawrence Berkeley National Laboratory"/>
            <person name="Harder C.B."/>
            <person name="Miyauchi S."/>
            <person name="Viragh M."/>
            <person name="Kuo A."/>
            <person name="Thoen E."/>
            <person name="Andreopoulos B."/>
            <person name="Lu D."/>
            <person name="Skrede I."/>
            <person name="Drula E."/>
            <person name="Henrissat B."/>
            <person name="Morin E."/>
            <person name="Kohler A."/>
            <person name="Barry K."/>
            <person name="LaButti K."/>
            <person name="Morin E."/>
            <person name="Salamov A."/>
            <person name="Lipzen A."/>
            <person name="Mereny Z."/>
            <person name="Hegedus B."/>
            <person name="Baldrian P."/>
            <person name="Stursova M."/>
            <person name="Weitz H."/>
            <person name="Taylor A."/>
            <person name="Grigoriev I.V."/>
            <person name="Nagy L.G."/>
            <person name="Martin F."/>
            <person name="Kauserud H."/>
        </authorList>
    </citation>
    <scope>NUCLEOTIDE SEQUENCE</scope>
    <source>
        <strain evidence="7">CBHHK173m</strain>
    </source>
</reference>
<dbReference type="GO" id="GO:0008270">
    <property type="term" value="F:zinc ion binding"/>
    <property type="evidence" value="ECO:0007669"/>
    <property type="project" value="UniProtKB-KW"/>
</dbReference>
<feature type="compositionally biased region" description="Polar residues" evidence="5">
    <location>
        <begin position="303"/>
        <end position="312"/>
    </location>
</feature>
<evidence type="ECO:0000256" key="3">
    <source>
        <dbReference type="ARBA" id="ARBA00022833"/>
    </source>
</evidence>
<protein>
    <recommendedName>
        <fullName evidence="6">PHD-type domain-containing protein</fullName>
    </recommendedName>
</protein>
<proteinExistence type="predicted"/>
<dbReference type="InterPro" id="IPR001965">
    <property type="entry name" value="Znf_PHD"/>
</dbReference>
<dbReference type="InterPro" id="IPR011011">
    <property type="entry name" value="Znf_FYVE_PHD"/>
</dbReference>
<accession>A0AAD6UB39</accession>
<keyword evidence="1" id="KW-0479">Metal-binding</keyword>
<dbReference type="Proteomes" id="UP001222325">
    <property type="component" value="Unassembled WGS sequence"/>
</dbReference>
<feature type="compositionally biased region" description="Polar residues" evidence="5">
    <location>
        <begin position="224"/>
        <end position="233"/>
    </location>
</feature>
<dbReference type="InterPro" id="IPR019787">
    <property type="entry name" value="Znf_PHD-finger"/>
</dbReference>
<dbReference type="PROSITE" id="PS01359">
    <property type="entry name" value="ZF_PHD_1"/>
    <property type="match status" value="1"/>
</dbReference>
<dbReference type="Pfam" id="PF00628">
    <property type="entry name" value="PHD"/>
    <property type="match status" value="1"/>
</dbReference>
<feature type="domain" description="PHD-type" evidence="6">
    <location>
        <begin position="23"/>
        <end position="90"/>
    </location>
</feature>
<evidence type="ECO:0000256" key="2">
    <source>
        <dbReference type="ARBA" id="ARBA00022771"/>
    </source>
</evidence>
<evidence type="ECO:0000313" key="7">
    <source>
        <dbReference type="EMBL" id="KAJ7097839.1"/>
    </source>
</evidence>
<dbReference type="PROSITE" id="PS50016">
    <property type="entry name" value="ZF_PHD_2"/>
    <property type="match status" value="1"/>
</dbReference>
<organism evidence="7 8">
    <name type="scientific">Mycena belliarum</name>
    <dbReference type="NCBI Taxonomy" id="1033014"/>
    <lineage>
        <taxon>Eukaryota</taxon>
        <taxon>Fungi</taxon>
        <taxon>Dikarya</taxon>
        <taxon>Basidiomycota</taxon>
        <taxon>Agaricomycotina</taxon>
        <taxon>Agaricomycetes</taxon>
        <taxon>Agaricomycetidae</taxon>
        <taxon>Agaricales</taxon>
        <taxon>Marasmiineae</taxon>
        <taxon>Mycenaceae</taxon>
        <taxon>Mycena</taxon>
    </lineage>
</organism>
<feature type="compositionally biased region" description="Polar residues" evidence="5">
    <location>
        <begin position="248"/>
        <end position="257"/>
    </location>
</feature>
<dbReference type="AlphaFoldDB" id="A0AAD6UB39"/>
<sequence length="405" mass="44509">MKQLGTSYSTPSMHATSSSLPRTHTCNNCKKNDGGLNNYLVTCADCDRSWHHRCLMPPIPNEELEKILTSYIATPGQLKLQWYCTKCSRRKKVAVRSTGGTHGTLGPAIPPSITATSPGLAEPWLNGHVVVSEIIDLTGSPEPRRPRRAQARAQVGEIIDLSEPESFLRAEVVIDISDSPPLVSPQSLGSPLPNLPAIFNDSSDIPFIHVGIDGVHSSVDSRETASPSSNEQAPTEYLSINPDRDPWSPNQSLTANPGRSKLALRGPSPQSPDMIHAVQASSSEHSRRRGPPSPRLSEFHISGTPSRSQTPDTIVRFPSMEVDEDVDQKPISLLLRSLTVSDMKGGTLGPSWMRERLKASEKMALWRRYAEKQGQNKPLSRRKPERTSRFAGRSIEPFILLPFVV</sequence>
<dbReference type="EMBL" id="JARJCN010000009">
    <property type="protein sequence ID" value="KAJ7097839.1"/>
    <property type="molecule type" value="Genomic_DNA"/>
</dbReference>
<keyword evidence="2 4" id="KW-0863">Zinc-finger</keyword>
<feature type="region of interest" description="Disordered" evidence="5">
    <location>
        <begin position="1"/>
        <end position="21"/>
    </location>
</feature>
<feature type="region of interest" description="Disordered" evidence="5">
    <location>
        <begin position="218"/>
        <end position="312"/>
    </location>
</feature>
<keyword evidence="8" id="KW-1185">Reference proteome</keyword>
<dbReference type="InterPro" id="IPR019786">
    <property type="entry name" value="Zinc_finger_PHD-type_CS"/>
</dbReference>
<keyword evidence="3" id="KW-0862">Zinc</keyword>
<name>A0AAD6UB39_9AGAR</name>
<dbReference type="SMART" id="SM00249">
    <property type="entry name" value="PHD"/>
    <property type="match status" value="1"/>
</dbReference>
<evidence type="ECO:0000256" key="4">
    <source>
        <dbReference type="PROSITE-ProRule" id="PRU00146"/>
    </source>
</evidence>
<evidence type="ECO:0000256" key="5">
    <source>
        <dbReference type="SAM" id="MobiDB-lite"/>
    </source>
</evidence>
<dbReference type="SUPFAM" id="SSF57903">
    <property type="entry name" value="FYVE/PHD zinc finger"/>
    <property type="match status" value="1"/>
</dbReference>
<dbReference type="Gene3D" id="3.30.40.10">
    <property type="entry name" value="Zinc/RING finger domain, C3HC4 (zinc finger)"/>
    <property type="match status" value="1"/>
</dbReference>
<evidence type="ECO:0000313" key="8">
    <source>
        <dbReference type="Proteomes" id="UP001222325"/>
    </source>
</evidence>
<evidence type="ECO:0000256" key="1">
    <source>
        <dbReference type="ARBA" id="ARBA00022723"/>
    </source>
</evidence>
<evidence type="ECO:0000259" key="6">
    <source>
        <dbReference type="PROSITE" id="PS50016"/>
    </source>
</evidence>
<dbReference type="InterPro" id="IPR013083">
    <property type="entry name" value="Znf_RING/FYVE/PHD"/>
</dbReference>